<reference evidence="1 2" key="1">
    <citation type="submission" date="2016-07" db="EMBL/GenBank/DDBJ databases">
        <title>Pervasive Adenine N6-methylation of Active Genes in Fungi.</title>
        <authorList>
            <consortium name="DOE Joint Genome Institute"/>
            <person name="Mondo S.J."/>
            <person name="Dannebaum R.O."/>
            <person name="Kuo R.C."/>
            <person name="Labutti K."/>
            <person name="Haridas S."/>
            <person name="Kuo A."/>
            <person name="Salamov A."/>
            <person name="Ahrendt S.R."/>
            <person name="Lipzen A."/>
            <person name="Sullivan W."/>
            <person name="Andreopoulos W.B."/>
            <person name="Clum A."/>
            <person name="Lindquist E."/>
            <person name="Daum C."/>
            <person name="Ramamoorthy G.K."/>
            <person name="Gryganskyi A."/>
            <person name="Culley D."/>
            <person name="Magnuson J.K."/>
            <person name="James T.Y."/>
            <person name="O'Malley M.A."/>
            <person name="Stajich J.E."/>
            <person name="Spatafora J.W."/>
            <person name="Visel A."/>
            <person name="Grigoriev I.V."/>
        </authorList>
    </citation>
    <scope>NUCLEOTIDE SEQUENCE [LARGE SCALE GENOMIC DNA]</scope>
    <source>
        <strain evidence="1 2">CBS 931.73</strain>
    </source>
</reference>
<organism evidence="1 2">
    <name type="scientific">Basidiobolus meristosporus CBS 931.73</name>
    <dbReference type="NCBI Taxonomy" id="1314790"/>
    <lineage>
        <taxon>Eukaryota</taxon>
        <taxon>Fungi</taxon>
        <taxon>Fungi incertae sedis</taxon>
        <taxon>Zoopagomycota</taxon>
        <taxon>Entomophthoromycotina</taxon>
        <taxon>Basidiobolomycetes</taxon>
        <taxon>Basidiobolales</taxon>
        <taxon>Basidiobolaceae</taxon>
        <taxon>Basidiobolus</taxon>
    </lineage>
</organism>
<sequence length="290" mass="33543">MPVQEIKAIYGAPECYTSSVATEDILTNLKSPEHTLGSYQQALGRIQQLLNSYDRRFWKLLQEMYVALQNLYNNIANRGEATKDKIANAVKRGTYDFVFQERVDVLLNYRGESKQTSLAELQDLCGRARLYAKSAMSEAKSLSLGAGKDEEHMVDIMHEFVQIVDTIQGMIPIATKLIRLGHLKYINFVRKAVRKSKLVALATELKEDLQDLLFIIGDAQRENYYLTFYNPHDFLIFYQYFYQIVTQAMLIFRLNATIYFDSTTRKRHLSIMHSSWLKITHLSFRILGVV</sequence>
<protein>
    <submittedName>
        <fullName evidence="1">Uncharacterized protein</fullName>
    </submittedName>
</protein>
<dbReference type="Proteomes" id="UP000193498">
    <property type="component" value="Unassembled WGS sequence"/>
</dbReference>
<accession>A0A1Y1WDZ0</accession>
<evidence type="ECO:0000313" key="1">
    <source>
        <dbReference type="EMBL" id="ORX71741.1"/>
    </source>
</evidence>
<proteinExistence type="predicted"/>
<dbReference type="AlphaFoldDB" id="A0A1Y1WDZ0"/>
<keyword evidence="2" id="KW-1185">Reference proteome</keyword>
<name>A0A1Y1WDZ0_9FUNG</name>
<gene>
    <name evidence="1" type="ORF">K493DRAFT_364322</name>
</gene>
<evidence type="ECO:0000313" key="2">
    <source>
        <dbReference type="Proteomes" id="UP000193498"/>
    </source>
</evidence>
<dbReference type="EMBL" id="MCFE01001067">
    <property type="protein sequence ID" value="ORX71741.1"/>
    <property type="molecule type" value="Genomic_DNA"/>
</dbReference>
<comment type="caution">
    <text evidence="1">The sequence shown here is derived from an EMBL/GenBank/DDBJ whole genome shotgun (WGS) entry which is preliminary data.</text>
</comment>
<dbReference type="STRING" id="1314790.A0A1Y1WDZ0"/>
<dbReference type="OrthoDB" id="2447043at2759"/>
<dbReference type="InParanoid" id="A0A1Y1WDZ0"/>